<sequence>MIQAQDNAQSALLHPFWLDGLVEIPSIVVGPNTIGFVHDEDDTDSFGFLDPVPVIQAVHLIPAFNEGRTKELLGDSVARRYDKLKDDWQFFYVNSTNENVLLAEDFELVEDEAEELGEEEDTEDEEEEADEELIDDEEEADGNVNNGYDSP</sequence>
<accession>A0A0C9VK05</accession>
<evidence type="ECO:0000256" key="1">
    <source>
        <dbReference type="SAM" id="MobiDB-lite"/>
    </source>
</evidence>
<name>A0A0C9VK05_SPHS4</name>
<evidence type="ECO:0000313" key="2">
    <source>
        <dbReference type="EMBL" id="KIJ41937.1"/>
    </source>
</evidence>
<reference evidence="2 3" key="1">
    <citation type="submission" date="2014-06" db="EMBL/GenBank/DDBJ databases">
        <title>Evolutionary Origins and Diversification of the Mycorrhizal Mutualists.</title>
        <authorList>
            <consortium name="DOE Joint Genome Institute"/>
            <consortium name="Mycorrhizal Genomics Consortium"/>
            <person name="Kohler A."/>
            <person name="Kuo A."/>
            <person name="Nagy L.G."/>
            <person name="Floudas D."/>
            <person name="Copeland A."/>
            <person name="Barry K.W."/>
            <person name="Cichocki N."/>
            <person name="Veneault-Fourrey C."/>
            <person name="LaButti K."/>
            <person name="Lindquist E.A."/>
            <person name="Lipzen A."/>
            <person name="Lundell T."/>
            <person name="Morin E."/>
            <person name="Murat C."/>
            <person name="Riley R."/>
            <person name="Ohm R."/>
            <person name="Sun H."/>
            <person name="Tunlid A."/>
            <person name="Henrissat B."/>
            <person name="Grigoriev I.V."/>
            <person name="Hibbett D.S."/>
            <person name="Martin F."/>
        </authorList>
    </citation>
    <scope>NUCLEOTIDE SEQUENCE [LARGE SCALE GENOMIC DNA]</scope>
    <source>
        <strain evidence="2 3">SS14</strain>
    </source>
</reference>
<evidence type="ECO:0000313" key="3">
    <source>
        <dbReference type="Proteomes" id="UP000054279"/>
    </source>
</evidence>
<dbReference type="HOGENOM" id="CLU_1732642_0_0_1"/>
<gene>
    <name evidence="2" type="ORF">M422DRAFT_254951</name>
</gene>
<dbReference type="EMBL" id="KN837133">
    <property type="protein sequence ID" value="KIJ41937.1"/>
    <property type="molecule type" value="Genomic_DNA"/>
</dbReference>
<dbReference type="OrthoDB" id="3267098at2759"/>
<keyword evidence="3" id="KW-1185">Reference proteome</keyword>
<feature type="region of interest" description="Disordered" evidence="1">
    <location>
        <begin position="109"/>
        <end position="151"/>
    </location>
</feature>
<dbReference type="Proteomes" id="UP000054279">
    <property type="component" value="Unassembled WGS sequence"/>
</dbReference>
<proteinExistence type="predicted"/>
<dbReference type="AlphaFoldDB" id="A0A0C9VK05"/>
<feature type="compositionally biased region" description="Acidic residues" evidence="1">
    <location>
        <begin position="109"/>
        <end position="141"/>
    </location>
</feature>
<organism evidence="2 3">
    <name type="scientific">Sphaerobolus stellatus (strain SS14)</name>
    <dbReference type="NCBI Taxonomy" id="990650"/>
    <lineage>
        <taxon>Eukaryota</taxon>
        <taxon>Fungi</taxon>
        <taxon>Dikarya</taxon>
        <taxon>Basidiomycota</taxon>
        <taxon>Agaricomycotina</taxon>
        <taxon>Agaricomycetes</taxon>
        <taxon>Phallomycetidae</taxon>
        <taxon>Geastrales</taxon>
        <taxon>Sphaerobolaceae</taxon>
        <taxon>Sphaerobolus</taxon>
    </lineage>
</organism>
<protein>
    <submittedName>
        <fullName evidence="2">Uncharacterized protein</fullName>
    </submittedName>
</protein>